<dbReference type="VEuPathDB" id="TrichDB:TRFO_03533"/>
<name>A0A1J4KTK1_9EUKA</name>
<dbReference type="GeneID" id="94826060"/>
<dbReference type="PANTHER" id="PTHR10151">
    <property type="entry name" value="ECTONUCLEOTIDE PYROPHOSPHATASE/PHOSPHODIESTERASE"/>
    <property type="match status" value="1"/>
</dbReference>
<organism evidence="1 2">
    <name type="scientific">Tritrichomonas foetus</name>
    <dbReference type="NCBI Taxonomy" id="1144522"/>
    <lineage>
        <taxon>Eukaryota</taxon>
        <taxon>Metamonada</taxon>
        <taxon>Parabasalia</taxon>
        <taxon>Tritrichomonadida</taxon>
        <taxon>Tritrichomonadidae</taxon>
        <taxon>Tritrichomonas</taxon>
    </lineage>
</organism>
<reference evidence="1" key="1">
    <citation type="submission" date="2016-10" db="EMBL/GenBank/DDBJ databases">
        <authorList>
            <person name="Benchimol M."/>
            <person name="Almeida L.G."/>
            <person name="Vasconcelos A.T."/>
            <person name="Perreira-Neves A."/>
            <person name="Rosa I.A."/>
            <person name="Tasca T."/>
            <person name="Bogo M.R."/>
            <person name="de Souza W."/>
        </authorList>
    </citation>
    <scope>NUCLEOTIDE SEQUENCE [LARGE SCALE GENOMIC DNA]</scope>
    <source>
        <strain evidence="1">K</strain>
    </source>
</reference>
<dbReference type="SUPFAM" id="SSF53649">
    <property type="entry name" value="Alkaline phosphatase-like"/>
    <property type="match status" value="1"/>
</dbReference>
<accession>A0A1J4KTK1</accession>
<gene>
    <name evidence="1" type="ORF">TRFO_03533</name>
</gene>
<comment type="caution">
    <text evidence="1">The sequence shown here is derived from an EMBL/GenBank/DDBJ whole genome shotgun (WGS) entry which is preliminary data.</text>
</comment>
<keyword evidence="2" id="KW-1185">Reference proteome</keyword>
<dbReference type="RefSeq" id="XP_068366228.1">
    <property type="nucleotide sequence ID" value="XM_068491356.1"/>
</dbReference>
<evidence type="ECO:0000313" key="2">
    <source>
        <dbReference type="Proteomes" id="UP000179807"/>
    </source>
</evidence>
<dbReference type="Pfam" id="PF01663">
    <property type="entry name" value="Phosphodiest"/>
    <property type="match status" value="1"/>
</dbReference>
<proteinExistence type="predicted"/>
<dbReference type="Gene3D" id="3.40.720.10">
    <property type="entry name" value="Alkaline Phosphatase, subunit A"/>
    <property type="match status" value="2"/>
</dbReference>
<dbReference type="InterPro" id="IPR002591">
    <property type="entry name" value="Phosphodiest/P_Trfase"/>
</dbReference>
<sequence length="315" mass="35940">MKCLEIQFLLIALLAFTVFLYNSWYIYSEIESKLENSPILDSNIPQFYKEKVKRVFIFGIDGIGIFPRMNPTPFIQSLLESSLHTFSGLTVSPTLSGPAWGSILHSVEPDKHNLTNFCHTPFRPDSPYPSIFRVVREKYINASISVLTSWEPIIKGMLEPDIGIDGGVRKNDESLINSFIDYLIKNDPKLSFLMLDETDYYGHRYGYFSREQSDYLYIVDGYLQKIYDMLVKKNYVNDSLIMLVTDHGGGGVHPNKHGSDEFSDKQVFFICSGPNIDSSEFDNFSVKDIGAFVSHFLGIKQPPLWEGKLPKQIVK</sequence>
<dbReference type="PANTHER" id="PTHR10151:SF114">
    <property type="entry name" value="ECTONUCLEOTIDE PYROPHOSPHATASE_PHOSPHODIESTERASE C27A7.3"/>
    <property type="match status" value="1"/>
</dbReference>
<dbReference type="EMBL" id="MLAK01000549">
    <property type="protein sequence ID" value="OHT13092.1"/>
    <property type="molecule type" value="Genomic_DNA"/>
</dbReference>
<dbReference type="Proteomes" id="UP000179807">
    <property type="component" value="Unassembled WGS sequence"/>
</dbReference>
<protein>
    <submittedName>
        <fullName evidence="1">Type I phosphodiesterase/nucleotide pyrophosphatase</fullName>
    </submittedName>
</protein>
<dbReference type="OrthoDB" id="4062651at2759"/>
<evidence type="ECO:0000313" key="1">
    <source>
        <dbReference type="EMBL" id="OHT13092.1"/>
    </source>
</evidence>
<dbReference type="InterPro" id="IPR017850">
    <property type="entry name" value="Alkaline_phosphatase_core_sf"/>
</dbReference>
<dbReference type="AlphaFoldDB" id="A0A1J4KTK1"/>